<keyword evidence="3" id="KW-0472">Membrane</keyword>
<sequence>MSMSADEVCLGCMAKRTEEDTCPVCGWIHGTGNESHMHLQPGTMLNDKYLIGKALGQGGFGVTYLGWDINLKLKLAVKEYMPQDLASRALGDSQVSVYTMGLSDQYEYGLEKFLLEAQTLAQFEGHPNIVSVRDFFRANGTAYIVMSYIEGITLKEYVQSNDNRLPVDKTIGIVMPVLDALKEVHQVGILHRDISPDNVFITSKGQVILIDFGAARQAIGEKGRSLSIVLKPGYTPEEQYRSKGIQGPWTDIYAVGAMIYRVLCAQMPPESLDRLEEDTLAPPSHLGVEITPAQESAILKAMAVRASDRFQSVEEFQQALLSDRPVSYEPEKPVKTSGASAPMPPPTGEVFSGKAKASPVKPIYLAVAGAVAVLLIVVGFVMSRDGDDGGTAVANDSETTVETGEALADNLDPDLVEEDQTPDAIPDQLSEGSFEYQNGTYTGEHHNDLPEGFGVWEGPDGEVYEGEWHNGLPHGQGVLNGADGDVYDGEWAYGNREGYGVYVSANNVRYAGEWINNRRNGRGTEVWPNGAEYTGEYKDDMRHGQGIYTWANGDSYNGEWRDGFQHGHGVLTYANGQTREGQWVNNEFQE</sequence>
<dbReference type="STRING" id="159292.SAMN05192546_10879"/>
<evidence type="ECO:0000256" key="3">
    <source>
        <dbReference type="SAM" id="Phobius"/>
    </source>
</evidence>
<keyword evidence="5" id="KW-0808">Transferase</keyword>
<keyword evidence="2" id="KW-0547">Nucleotide-binding</keyword>
<keyword evidence="2" id="KW-0067">ATP-binding</keyword>
<keyword evidence="3" id="KW-1133">Transmembrane helix</keyword>
<feature type="domain" description="Protein kinase" evidence="4">
    <location>
        <begin position="49"/>
        <end position="321"/>
    </location>
</feature>
<name>A0A1H3Q4D8_9FIRM</name>
<proteinExistence type="predicted"/>
<keyword evidence="5" id="KW-0418">Kinase</keyword>
<protein>
    <submittedName>
        <fullName evidence="5">Serine/threonine protein kinase</fullName>
    </submittedName>
</protein>
<evidence type="ECO:0000313" key="6">
    <source>
        <dbReference type="Proteomes" id="UP000199230"/>
    </source>
</evidence>
<dbReference type="PROSITE" id="PS00109">
    <property type="entry name" value="PROTEIN_KINASE_TYR"/>
    <property type="match status" value="1"/>
</dbReference>
<dbReference type="Gene3D" id="1.10.510.10">
    <property type="entry name" value="Transferase(Phosphotransferase) domain 1"/>
    <property type="match status" value="1"/>
</dbReference>
<feature type="transmembrane region" description="Helical" evidence="3">
    <location>
        <begin position="363"/>
        <end position="382"/>
    </location>
</feature>
<dbReference type="OrthoDB" id="9788659at2"/>
<evidence type="ECO:0000313" key="5">
    <source>
        <dbReference type="EMBL" id="SDZ08237.1"/>
    </source>
</evidence>
<dbReference type="CDD" id="cd14014">
    <property type="entry name" value="STKc_PknB_like"/>
    <property type="match status" value="1"/>
</dbReference>
<keyword evidence="3" id="KW-0812">Transmembrane</keyword>
<dbReference type="SMART" id="SM00698">
    <property type="entry name" value="MORN"/>
    <property type="match status" value="6"/>
</dbReference>
<evidence type="ECO:0000256" key="1">
    <source>
        <dbReference type="ARBA" id="ARBA00022737"/>
    </source>
</evidence>
<dbReference type="FunFam" id="2.20.110.10:FF:000002">
    <property type="entry name" value="Phosphatidylinositol 4-phosphate 5-kinase 8"/>
    <property type="match status" value="1"/>
</dbReference>
<dbReference type="PROSITE" id="PS50011">
    <property type="entry name" value="PROTEIN_KINASE_DOM"/>
    <property type="match status" value="1"/>
</dbReference>
<dbReference type="SUPFAM" id="SSF56112">
    <property type="entry name" value="Protein kinase-like (PK-like)"/>
    <property type="match status" value="1"/>
</dbReference>
<dbReference type="PANTHER" id="PTHR43215:SF14">
    <property type="entry name" value="RADIAL SPOKE HEAD 1 HOMOLOG"/>
    <property type="match status" value="1"/>
</dbReference>
<dbReference type="PROSITE" id="PS00107">
    <property type="entry name" value="PROTEIN_KINASE_ATP"/>
    <property type="match status" value="1"/>
</dbReference>
<dbReference type="Pfam" id="PF02493">
    <property type="entry name" value="MORN"/>
    <property type="match status" value="6"/>
</dbReference>
<keyword evidence="6" id="KW-1185">Reference proteome</keyword>
<dbReference type="InterPro" id="IPR017441">
    <property type="entry name" value="Protein_kinase_ATP_BS"/>
</dbReference>
<dbReference type="AlphaFoldDB" id="A0A1H3Q4D8"/>
<dbReference type="InterPro" id="IPR000719">
    <property type="entry name" value="Prot_kinase_dom"/>
</dbReference>
<keyword evidence="1" id="KW-0677">Repeat</keyword>
<dbReference type="EMBL" id="FNPV01000008">
    <property type="protein sequence ID" value="SDZ08237.1"/>
    <property type="molecule type" value="Genomic_DNA"/>
</dbReference>
<dbReference type="PANTHER" id="PTHR43215">
    <property type="entry name" value="RADIAL SPOKE HEAD 1 HOMOLOG"/>
    <property type="match status" value="1"/>
</dbReference>
<feature type="binding site" evidence="2">
    <location>
        <position position="78"/>
    </location>
    <ligand>
        <name>ATP</name>
        <dbReference type="ChEBI" id="CHEBI:30616"/>
    </ligand>
</feature>
<dbReference type="Pfam" id="PF00069">
    <property type="entry name" value="Pkinase"/>
    <property type="match status" value="1"/>
</dbReference>
<dbReference type="InterPro" id="IPR008266">
    <property type="entry name" value="Tyr_kinase_AS"/>
</dbReference>
<dbReference type="InterPro" id="IPR003409">
    <property type="entry name" value="MORN"/>
</dbReference>
<gene>
    <name evidence="5" type="ORF">SAMN05192546_10879</name>
</gene>
<evidence type="ECO:0000259" key="4">
    <source>
        <dbReference type="PROSITE" id="PS50011"/>
    </source>
</evidence>
<dbReference type="InterPro" id="IPR011009">
    <property type="entry name" value="Kinase-like_dom_sf"/>
</dbReference>
<reference evidence="5 6" key="1">
    <citation type="submission" date="2016-10" db="EMBL/GenBank/DDBJ databases">
        <authorList>
            <person name="de Groot N.N."/>
        </authorList>
    </citation>
    <scope>NUCLEOTIDE SEQUENCE [LARGE SCALE GENOMIC DNA]</scope>
    <source>
        <strain evidence="5 6">APO</strain>
    </source>
</reference>
<dbReference type="Gene3D" id="2.20.110.10">
    <property type="entry name" value="Histone H3 K4-specific methyltransferase SET7/9 N-terminal domain"/>
    <property type="match status" value="3"/>
</dbReference>
<dbReference type="Gene3D" id="3.30.200.20">
    <property type="entry name" value="Phosphorylase Kinase, domain 1"/>
    <property type="match status" value="1"/>
</dbReference>
<dbReference type="GO" id="GO:0005524">
    <property type="term" value="F:ATP binding"/>
    <property type="evidence" value="ECO:0007669"/>
    <property type="project" value="UniProtKB-UniRule"/>
</dbReference>
<dbReference type="Proteomes" id="UP000199230">
    <property type="component" value="Unassembled WGS sequence"/>
</dbReference>
<dbReference type="GO" id="GO:0004674">
    <property type="term" value="F:protein serine/threonine kinase activity"/>
    <property type="evidence" value="ECO:0007669"/>
    <property type="project" value="UniProtKB-KW"/>
</dbReference>
<organism evidence="5 6">
    <name type="scientific">Tindallia californiensis</name>
    <dbReference type="NCBI Taxonomy" id="159292"/>
    <lineage>
        <taxon>Bacteria</taxon>
        <taxon>Bacillati</taxon>
        <taxon>Bacillota</taxon>
        <taxon>Clostridia</taxon>
        <taxon>Peptostreptococcales</taxon>
        <taxon>Tindalliaceae</taxon>
        <taxon>Tindallia</taxon>
    </lineage>
</organism>
<keyword evidence="5" id="KW-0723">Serine/threonine-protein kinase</keyword>
<accession>A0A1H3Q4D8</accession>
<dbReference type="SUPFAM" id="SSF82185">
    <property type="entry name" value="Histone H3 K4-specific methyltransferase SET7/9 N-terminal domain"/>
    <property type="match status" value="2"/>
</dbReference>
<evidence type="ECO:0000256" key="2">
    <source>
        <dbReference type="PROSITE-ProRule" id="PRU10141"/>
    </source>
</evidence>